<dbReference type="EMBL" id="LR743508">
    <property type="protein sequence ID" value="CAA2109403.1"/>
    <property type="molecule type" value="Genomic_DNA"/>
</dbReference>
<dbReference type="AlphaFoldDB" id="A0A679JT20"/>
<protein>
    <submittedName>
        <fullName evidence="8">Uncharacterized protein</fullName>
    </submittedName>
</protein>
<accession>A0A679JT20</accession>
<evidence type="ECO:0000256" key="1">
    <source>
        <dbReference type="ARBA" id="ARBA00004651"/>
    </source>
</evidence>
<keyword evidence="5 7" id="KW-0472">Membrane</keyword>
<keyword evidence="2" id="KW-1003">Cell membrane</keyword>
<feature type="transmembrane region" description="Helical" evidence="7">
    <location>
        <begin position="280"/>
        <end position="298"/>
    </location>
</feature>
<dbReference type="PANTHER" id="PTHR30213:SF1">
    <property type="entry name" value="INNER MEMBRANE PROTEIN YHJD"/>
    <property type="match status" value="1"/>
</dbReference>
<evidence type="ECO:0000256" key="6">
    <source>
        <dbReference type="SAM" id="MobiDB-lite"/>
    </source>
</evidence>
<gene>
    <name evidence="8" type="ORF">VVAX_05674</name>
</gene>
<reference evidence="8" key="1">
    <citation type="submission" date="2019-12" db="EMBL/GenBank/DDBJ databases">
        <authorList>
            <person name="Cremers G."/>
        </authorList>
    </citation>
    <scope>NUCLEOTIDE SEQUENCE</scope>
    <source>
        <strain evidence="8">Vvax</strain>
    </source>
</reference>
<dbReference type="GO" id="GO:0005886">
    <property type="term" value="C:plasma membrane"/>
    <property type="evidence" value="ECO:0007669"/>
    <property type="project" value="UniProtKB-SubCell"/>
</dbReference>
<keyword evidence="3 7" id="KW-0812">Transmembrane</keyword>
<feature type="compositionally biased region" description="Low complexity" evidence="6">
    <location>
        <begin position="22"/>
        <end position="36"/>
    </location>
</feature>
<feature type="transmembrane region" description="Helical" evidence="7">
    <location>
        <begin position="251"/>
        <end position="273"/>
    </location>
</feature>
<dbReference type="Pfam" id="PF03631">
    <property type="entry name" value="Virul_fac_BrkB"/>
    <property type="match status" value="1"/>
</dbReference>
<dbReference type="PANTHER" id="PTHR30213">
    <property type="entry name" value="INNER MEMBRANE PROTEIN YHJD"/>
    <property type="match status" value="1"/>
</dbReference>
<evidence type="ECO:0000256" key="4">
    <source>
        <dbReference type="ARBA" id="ARBA00022989"/>
    </source>
</evidence>
<dbReference type="NCBIfam" id="TIGR00765">
    <property type="entry name" value="yihY_not_rbn"/>
    <property type="match status" value="1"/>
</dbReference>
<keyword evidence="4 7" id="KW-1133">Transmembrane helix</keyword>
<feature type="compositionally biased region" description="Basic and acidic residues" evidence="6">
    <location>
        <begin position="9"/>
        <end position="18"/>
    </location>
</feature>
<feature type="transmembrane region" description="Helical" evidence="7">
    <location>
        <begin position="127"/>
        <end position="147"/>
    </location>
</feature>
<dbReference type="InterPro" id="IPR017039">
    <property type="entry name" value="Virul_fac_BrkB"/>
</dbReference>
<proteinExistence type="predicted"/>
<feature type="transmembrane region" description="Helical" evidence="7">
    <location>
        <begin position="215"/>
        <end position="239"/>
    </location>
</feature>
<organism evidence="8">
    <name type="scientific">Variovorax paradoxus</name>
    <dbReference type="NCBI Taxonomy" id="34073"/>
    <lineage>
        <taxon>Bacteria</taxon>
        <taxon>Pseudomonadati</taxon>
        <taxon>Pseudomonadota</taxon>
        <taxon>Betaproteobacteria</taxon>
        <taxon>Burkholderiales</taxon>
        <taxon>Comamonadaceae</taxon>
        <taxon>Variovorax</taxon>
    </lineage>
</organism>
<feature type="region of interest" description="Disordered" evidence="6">
    <location>
        <begin position="1"/>
        <end position="36"/>
    </location>
</feature>
<name>A0A679JT20_VARPD</name>
<evidence type="ECO:0000256" key="5">
    <source>
        <dbReference type="ARBA" id="ARBA00023136"/>
    </source>
</evidence>
<evidence type="ECO:0000256" key="3">
    <source>
        <dbReference type="ARBA" id="ARBA00022692"/>
    </source>
</evidence>
<evidence type="ECO:0000313" key="8">
    <source>
        <dbReference type="EMBL" id="CAA2109403.1"/>
    </source>
</evidence>
<comment type="subcellular location">
    <subcellularLocation>
        <location evidence="1">Cell membrane</location>
        <topology evidence="1">Multi-pass membrane protein</topology>
    </subcellularLocation>
</comment>
<dbReference type="RefSeq" id="WP_339093360.1">
    <property type="nucleotide sequence ID" value="NZ_LR743508.1"/>
</dbReference>
<feature type="transmembrane region" description="Helical" evidence="7">
    <location>
        <begin position="176"/>
        <end position="203"/>
    </location>
</feature>
<feature type="transmembrane region" description="Helical" evidence="7">
    <location>
        <begin position="66"/>
        <end position="89"/>
    </location>
</feature>
<evidence type="ECO:0000256" key="2">
    <source>
        <dbReference type="ARBA" id="ARBA00022475"/>
    </source>
</evidence>
<evidence type="ECO:0000256" key="7">
    <source>
        <dbReference type="SAM" id="Phobius"/>
    </source>
</evidence>
<sequence length="407" mass="42773">MTPALPTPRLERAPRPEADTDSGPLADPAPAAPPSRASKPALLYRLCKDAVMAWIDDFAPSMGAAISYYTMFSLAPLLVIVIAVAGALFGAEAVQGQIAAQLSGLIGQEGALAVQGLVRSASEPSRGLIAGAISIGVLVVGATTVFAELQSALDRIWHVPERVKPKGVWGIVRARVLSFGLIMGLAFLLMVSLVVSAALAALGTWSVGLLPGWELLLQLLNVMVSLAILTLLFAMIFKFMPSAPIAWRDVWIGAIVTAVLFEIGKVLIGLYLGKSGVTESFAAAGSLVVLLAWVYYAAQIFLLGAEFTKVYASAHGSVAAAKATAATDVAAQQAEAGTDRVVAAPRKAPSDGDARLTKTQRLLERRTRSAVSGLARQLIVLAVVSAASRMLSRRKRRTHPGRSHRVA</sequence>